<dbReference type="GO" id="GO:0140359">
    <property type="term" value="F:ABC-type transporter activity"/>
    <property type="evidence" value="ECO:0007669"/>
    <property type="project" value="InterPro"/>
</dbReference>
<dbReference type="InterPro" id="IPR027417">
    <property type="entry name" value="P-loop_NTPase"/>
</dbReference>
<feature type="transmembrane region" description="Helical" evidence="10">
    <location>
        <begin position="821"/>
        <end position="845"/>
    </location>
</feature>
<dbReference type="GO" id="GO:0016020">
    <property type="term" value="C:membrane"/>
    <property type="evidence" value="ECO:0007669"/>
    <property type="project" value="UniProtKB-SubCell"/>
</dbReference>
<evidence type="ECO:0000256" key="4">
    <source>
        <dbReference type="ARBA" id="ARBA00022692"/>
    </source>
</evidence>
<dbReference type="CDD" id="cd18597">
    <property type="entry name" value="ABC_6TM_YOR1_D1_like"/>
    <property type="match status" value="1"/>
</dbReference>
<evidence type="ECO:0000256" key="2">
    <source>
        <dbReference type="ARBA" id="ARBA00009726"/>
    </source>
</evidence>
<keyword evidence="7 10" id="KW-1133">Transmembrane helix</keyword>
<dbReference type="Pfam" id="PF00005">
    <property type="entry name" value="ABC_tran"/>
    <property type="match status" value="2"/>
</dbReference>
<dbReference type="FunFam" id="3.40.50.300:FF:000997">
    <property type="entry name" value="Multidrug resistance-associated protein 1"/>
    <property type="match status" value="1"/>
</dbReference>
<feature type="transmembrane region" description="Helical" evidence="10">
    <location>
        <begin position="241"/>
        <end position="262"/>
    </location>
</feature>
<dbReference type="PROSITE" id="PS50929">
    <property type="entry name" value="ABC_TM1F"/>
    <property type="match status" value="2"/>
</dbReference>
<dbReference type="InterPro" id="IPR003593">
    <property type="entry name" value="AAA+_ATPase"/>
</dbReference>
<evidence type="ECO:0000259" key="12">
    <source>
        <dbReference type="PROSITE" id="PS50929"/>
    </source>
</evidence>
<feature type="transmembrane region" description="Helical" evidence="10">
    <location>
        <begin position="431"/>
        <end position="449"/>
    </location>
</feature>
<feature type="transmembrane region" description="Helical" evidence="10">
    <location>
        <begin position="347"/>
        <end position="366"/>
    </location>
</feature>
<comment type="subcellular location">
    <subcellularLocation>
        <location evidence="1">Membrane</location>
        <topology evidence="1">Multi-pass membrane protein</topology>
    </subcellularLocation>
</comment>
<evidence type="ECO:0000256" key="5">
    <source>
        <dbReference type="ARBA" id="ARBA00022741"/>
    </source>
</evidence>
<reference evidence="13" key="1">
    <citation type="submission" date="2020-11" db="EMBL/GenBank/DDBJ databases">
        <authorList>
            <consortium name="DOE Joint Genome Institute"/>
            <person name="Ahrendt S."/>
            <person name="Riley R."/>
            <person name="Andreopoulos W."/>
            <person name="Labutti K."/>
            <person name="Pangilinan J."/>
            <person name="Ruiz-Duenas F.J."/>
            <person name="Barrasa J.M."/>
            <person name="Sanchez-Garcia M."/>
            <person name="Camarero S."/>
            <person name="Miyauchi S."/>
            <person name="Serrano A."/>
            <person name="Linde D."/>
            <person name="Babiker R."/>
            <person name="Drula E."/>
            <person name="Ayuso-Fernandez I."/>
            <person name="Pacheco R."/>
            <person name="Padilla G."/>
            <person name="Ferreira P."/>
            <person name="Barriuso J."/>
            <person name="Kellner H."/>
            <person name="Castanera R."/>
            <person name="Alfaro M."/>
            <person name="Ramirez L."/>
            <person name="Pisabarro A.G."/>
            <person name="Kuo A."/>
            <person name="Tritt A."/>
            <person name="Lipzen A."/>
            <person name="He G."/>
            <person name="Yan M."/>
            <person name="Ng V."/>
            <person name="Cullen D."/>
            <person name="Martin F."/>
            <person name="Rosso M.-N."/>
            <person name="Henrissat B."/>
            <person name="Hibbett D."/>
            <person name="Martinez A.T."/>
            <person name="Grigoriev I.V."/>
        </authorList>
    </citation>
    <scope>NUCLEOTIDE SEQUENCE</scope>
    <source>
        <strain evidence="13">CBS 247.69</strain>
    </source>
</reference>
<evidence type="ECO:0000256" key="10">
    <source>
        <dbReference type="SAM" id="Phobius"/>
    </source>
</evidence>
<feature type="transmembrane region" description="Helical" evidence="10">
    <location>
        <begin position="874"/>
        <end position="900"/>
    </location>
</feature>
<dbReference type="PANTHER" id="PTHR24223">
    <property type="entry name" value="ATP-BINDING CASSETTE SUB-FAMILY C"/>
    <property type="match status" value="1"/>
</dbReference>
<dbReference type="GO" id="GO:0005524">
    <property type="term" value="F:ATP binding"/>
    <property type="evidence" value="ECO:0007669"/>
    <property type="project" value="UniProtKB-KW"/>
</dbReference>
<keyword evidence="4 10" id="KW-0812">Transmembrane</keyword>
<feature type="domain" description="ABC transporter" evidence="11">
    <location>
        <begin position="1148"/>
        <end position="1398"/>
    </location>
</feature>
<gene>
    <name evidence="13" type="ORF">BDZ94DRAFT_1154649</name>
</gene>
<dbReference type="Gene3D" id="1.20.1560.10">
    <property type="entry name" value="ABC transporter type 1, transmembrane domain"/>
    <property type="match status" value="2"/>
</dbReference>
<evidence type="ECO:0000256" key="1">
    <source>
        <dbReference type="ARBA" id="ARBA00004141"/>
    </source>
</evidence>
<dbReference type="InterPro" id="IPR050173">
    <property type="entry name" value="ABC_transporter_C-like"/>
</dbReference>
<dbReference type="Gene3D" id="3.40.50.300">
    <property type="entry name" value="P-loop containing nucleotide triphosphate hydrolases"/>
    <property type="match status" value="2"/>
</dbReference>
<dbReference type="FunFam" id="3.40.50.300:FF:000565">
    <property type="entry name" value="ABC bile acid transporter"/>
    <property type="match status" value="1"/>
</dbReference>
<dbReference type="GO" id="GO:0016887">
    <property type="term" value="F:ATP hydrolysis activity"/>
    <property type="evidence" value="ECO:0007669"/>
    <property type="project" value="InterPro"/>
</dbReference>
<dbReference type="CDD" id="cd03244">
    <property type="entry name" value="ABCC_MRP_domain2"/>
    <property type="match status" value="1"/>
</dbReference>
<sequence>MAEEKTFQIPKSPSKEGVHSDAPKVEFKHHPNVQLDFGEEVARFRTRWWQIWIPRDPPSRPPASLSDAPVTPLASASIFSQLTYSWVTPLLVLGYQRTLQATDLWKVDETRETQRLSSTLDAAWDRRRAEADEWNARLLSGEIKPGMLKRLLWTLRSLSAGVHHTERRAFYEMRWREIDGKKEASLAWALNDTLGRFFWSGGAFKVIGDTAQLMGPLLVKAIINFAKARAKARQDGTELPAVGRGIAMGVGLSCIIIIVSVAQHQFFWRSMTTGCLARGALISSIYKRGVNLTGKARSTLSNSDLINHISTDVSRIDACAQWFVRWTAPIQVTICLIILLVQLGPSALAGFALFLFIAPIQARVMAYQLRVRRASMKFSDQRAKTLLEVLGAMRVVKYFCYELPFLDRILQTRKNELRGIRRIQNSQSANAAFAYSIPVLAATLAFVTYTRVTEGFDVAIIFSSLSLFQLLRQPMMFFPRALSATADARNAIARLSVVFHSEIMSEVPFTINSDQKHALQATDVTFEWESTPSSKDEKGKLAKIPSSEVTLTGPFRVRDINISISRGSLVAIVGRVGSGKSSLLQGLIGEMRKTSGQFSFGGRVAYCPQSAWIQNASLRDNVLFGQPFEEDKYWRVIEQACLLPDLHLLPSGDKTEIGEKGINLSGGQKQRVNIARALYYDADVVILDDPLSAVDAHVGKALFHGAILDLRNRGRSVILVTHALHFLSNCDYIYTLHDGRIAEHGTYDQLISNKGEFARLDKEFGGNDSQAPSDEKKQIVTLQSIDEIKLKPVQGTAGSGKPDGKLIVKERRTTGAVSLKVYGSYLAAGHGYVTAPFLLLAIILMQGSQIMNTYTLVWWQANAFNQPFGFYQGLYAGLGLFQAFFTFVLGIAVDTLSWYVSQNLHHDSVRNIFYATMAFFDTTPTGRILGVFGKDIDTIDNMLPVLLTISNVFGAVVIISVLVPYFIIVAVFISLGYQYFAAFYRASAREVKRLDAMLRSILYAHFSESLAGLPTIRSYGEIPRFIQENMSYIDLENRALLLTVTNQRWLAIRLDFCGAGLVFFVAMFAVVGVSGISPAQVGLILTYTTSLTQLCGLLTRQSAEVENFMNSVERGESFQIRNDIIDQEPPHEIPDCRPSPHWPEHGAIEFKDVSMSYRPGLPNVLHSLSMVIKGGEKIGVVGRTGAGKSSLALTLLRIVEYSGSIIVDGVDIGKIGLRDLRSKMSIIPQDPTLFSGTVRTALDPFSIYEDAQLWDALRRSFLVDSGPSTPDTVSTIESADTHTPQGRITLDTVIETEGSNLSVGERSLLSLARALVKDTRVVILDEATASVDLETDKKIQSTIQTQFKDRTLICIAHRLRSIISYDRILVLDAGAIAEFDTPLNLFTRKDSFFRGLCEKSNITLQDLEDGQRNPVFFPKPSSEGDIETFAM</sequence>
<dbReference type="InterPro" id="IPR036640">
    <property type="entry name" value="ABC1_TM_sf"/>
</dbReference>
<protein>
    <submittedName>
        <fullName evidence="13">P-loop containing nucleoside triphosphate hydrolase protein</fullName>
    </submittedName>
</protein>
<dbReference type="SUPFAM" id="SSF52540">
    <property type="entry name" value="P-loop containing nucleoside triphosphate hydrolases"/>
    <property type="match status" value="2"/>
</dbReference>
<feature type="transmembrane region" description="Helical" evidence="10">
    <location>
        <begin position="455"/>
        <end position="471"/>
    </location>
</feature>
<dbReference type="EMBL" id="MU150234">
    <property type="protein sequence ID" value="KAF9468167.1"/>
    <property type="molecule type" value="Genomic_DNA"/>
</dbReference>
<keyword evidence="13" id="KW-0378">Hydrolase</keyword>
<keyword evidence="14" id="KW-1185">Reference proteome</keyword>
<dbReference type="Pfam" id="PF00664">
    <property type="entry name" value="ABC_membrane"/>
    <property type="match status" value="2"/>
</dbReference>
<keyword evidence="3" id="KW-0813">Transport</keyword>
<dbReference type="FunFam" id="1.20.1560.10:FF:000010">
    <property type="entry name" value="Multidrug resistance-associated ABC transporter"/>
    <property type="match status" value="1"/>
</dbReference>
<dbReference type="CDD" id="cd18606">
    <property type="entry name" value="ABC_6TM_YOR1_D2_like"/>
    <property type="match status" value="1"/>
</dbReference>
<feature type="transmembrane region" description="Helical" evidence="10">
    <location>
        <begin position="322"/>
        <end position="341"/>
    </location>
</feature>
<dbReference type="InterPro" id="IPR011527">
    <property type="entry name" value="ABC1_TM_dom"/>
</dbReference>
<dbReference type="OrthoDB" id="6500128at2759"/>
<evidence type="ECO:0000256" key="6">
    <source>
        <dbReference type="ARBA" id="ARBA00022840"/>
    </source>
</evidence>
<evidence type="ECO:0000259" key="11">
    <source>
        <dbReference type="PROSITE" id="PS50893"/>
    </source>
</evidence>
<feature type="transmembrane region" description="Helical" evidence="10">
    <location>
        <begin position="912"/>
        <end position="932"/>
    </location>
</feature>
<keyword evidence="5" id="KW-0547">Nucleotide-binding</keyword>
<dbReference type="SUPFAM" id="SSF90123">
    <property type="entry name" value="ABC transporter transmembrane region"/>
    <property type="match status" value="2"/>
</dbReference>
<name>A0A9P5YDU5_9AGAR</name>
<feature type="transmembrane region" description="Helical" evidence="10">
    <location>
        <begin position="1056"/>
        <end position="1076"/>
    </location>
</feature>
<dbReference type="InterPro" id="IPR017871">
    <property type="entry name" value="ABC_transporter-like_CS"/>
</dbReference>
<organism evidence="13 14">
    <name type="scientific">Collybia nuda</name>
    <dbReference type="NCBI Taxonomy" id="64659"/>
    <lineage>
        <taxon>Eukaryota</taxon>
        <taxon>Fungi</taxon>
        <taxon>Dikarya</taxon>
        <taxon>Basidiomycota</taxon>
        <taxon>Agaricomycotina</taxon>
        <taxon>Agaricomycetes</taxon>
        <taxon>Agaricomycetidae</taxon>
        <taxon>Agaricales</taxon>
        <taxon>Tricholomatineae</taxon>
        <taxon>Clitocybaceae</taxon>
        <taxon>Collybia</taxon>
    </lineage>
</organism>
<feature type="domain" description="ABC transmembrane type-1" evidence="12">
    <location>
        <begin position="837"/>
        <end position="1107"/>
    </location>
</feature>
<keyword evidence="6" id="KW-0067">ATP-binding</keyword>
<feature type="domain" description="ABC transporter" evidence="11">
    <location>
        <begin position="519"/>
        <end position="763"/>
    </location>
</feature>
<dbReference type="SMART" id="SM00382">
    <property type="entry name" value="AAA"/>
    <property type="match status" value="2"/>
</dbReference>
<dbReference type="InterPro" id="IPR003439">
    <property type="entry name" value="ABC_transporter-like_ATP-bd"/>
</dbReference>
<evidence type="ECO:0000313" key="14">
    <source>
        <dbReference type="Proteomes" id="UP000807353"/>
    </source>
</evidence>
<keyword evidence="8 10" id="KW-0472">Membrane</keyword>
<accession>A0A9P5YDU5</accession>
<feature type="transmembrane region" description="Helical" evidence="10">
    <location>
        <begin position="952"/>
        <end position="977"/>
    </location>
</feature>
<evidence type="ECO:0000313" key="13">
    <source>
        <dbReference type="EMBL" id="KAF9468167.1"/>
    </source>
</evidence>
<comment type="caution">
    <text evidence="13">The sequence shown here is derived from an EMBL/GenBank/DDBJ whole genome shotgun (WGS) entry which is preliminary data.</text>
</comment>
<dbReference type="Proteomes" id="UP000807353">
    <property type="component" value="Unassembled WGS sequence"/>
</dbReference>
<dbReference type="PANTHER" id="PTHR24223:SF456">
    <property type="entry name" value="MULTIDRUG RESISTANCE-ASSOCIATED PROTEIN LETHAL(2)03659"/>
    <property type="match status" value="1"/>
</dbReference>
<comment type="similarity">
    <text evidence="2">Belongs to the ABC transporter superfamily. ABCC family. Conjugate transporter (TC 3.A.1.208) subfamily.</text>
</comment>
<evidence type="ECO:0000256" key="9">
    <source>
        <dbReference type="SAM" id="MobiDB-lite"/>
    </source>
</evidence>
<feature type="domain" description="ABC transmembrane type-1" evidence="12">
    <location>
        <begin position="201"/>
        <end position="487"/>
    </location>
</feature>
<evidence type="ECO:0000256" key="7">
    <source>
        <dbReference type="ARBA" id="ARBA00022989"/>
    </source>
</evidence>
<dbReference type="CDD" id="cd03250">
    <property type="entry name" value="ABCC_MRP_domain1"/>
    <property type="match status" value="1"/>
</dbReference>
<dbReference type="PROSITE" id="PS50893">
    <property type="entry name" value="ABC_TRANSPORTER_2"/>
    <property type="match status" value="2"/>
</dbReference>
<dbReference type="PROSITE" id="PS00211">
    <property type="entry name" value="ABC_TRANSPORTER_1"/>
    <property type="match status" value="2"/>
</dbReference>
<evidence type="ECO:0000256" key="8">
    <source>
        <dbReference type="ARBA" id="ARBA00023136"/>
    </source>
</evidence>
<proteinExistence type="inferred from homology"/>
<feature type="region of interest" description="Disordered" evidence="9">
    <location>
        <begin position="1"/>
        <end position="21"/>
    </location>
</feature>
<evidence type="ECO:0000256" key="3">
    <source>
        <dbReference type="ARBA" id="ARBA00022448"/>
    </source>
</evidence>